<reference evidence="2 3" key="1">
    <citation type="submission" date="2019-08" db="EMBL/GenBank/DDBJ databases">
        <title>In-depth cultivation of the pig gut microbiome towards novel bacterial diversity and tailored functional studies.</title>
        <authorList>
            <person name="Wylensek D."/>
            <person name="Hitch T.C.A."/>
            <person name="Clavel T."/>
        </authorList>
    </citation>
    <scope>NUCLEOTIDE SEQUENCE [LARGE SCALE GENOMIC DNA]</scope>
    <source>
        <strain evidence="2 3">WB03_NA08</strain>
    </source>
</reference>
<evidence type="ECO:0000313" key="3">
    <source>
        <dbReference type="Proteomes" id="UP000470875"/>
    </source>
</evidence>
<dbReference type="CDD" id="cd03498">
    <property type="entry name" value="SQR_TypeB_2_TM"/>
    <property type="match status" value="1"/>
</dbReference>
<dbReference type="GO" id="GO:0016020">
    <property type="term" value="C:membrane"/>
    <property type="evidence" value="ECO:0007669"/>
    <property type="project" value="UniProtKB-SubCell"/>
</dbReference>
<dbReference type="SUPFAM" id="SSF81343">
    <property type="entry name" value="Fumarate reductase respiratory complex transmembrane subunits"/>
    <property type="match status" value="1"/>
</dbReference>
<sequence>MATNTVATKKRRAWTTGVFVKQLMAISGLVFVLFLLFHSYGNLKMFLGPDAYNHYAEWLKTDMLYPILPKGGFIWLFRTVLLLLILIHIIAAFIVWFHAKKARRNGYVVKKSAVDAYAARTMRLSGVALIFLIFFHILHFTTKTVKTGFTAEATPYQMMVDSFQNPWVFILYLVFVALVTSHVGHGFWSAFQTMGWVRANTRTFMVWLSGLIATIIFVMFMITPLAITVGWIQ</sequence>
<keyword evidence="1" id="KW-1133">Transmembrane helix</keyword>
<feature type="transmembrane region" description="Helical" evidence="1">
    <location>
        <begin position="203"/>
        <end position="232"/>
    </location>
</feature>
<dbReference type="GO" id="GO:0046872">
    <property type="term" value="F:metal ion binding"/>
    <property type="evidence" value="ECO:0007669"/>
    <property type="project" value="UniProtKB-KW"/>
</dbReference>
<keyword evidence="1" id="KW-0812">Transmembrane</keyword>
<dbReference type="EMBL" id="VULO01000003">
    <property type="protein sequence ID" value="MSS83765.1"/>
    <property type="molecule type" value="Genomic_DNA"/>
</dbReference>
<comment type="caution">
    <text evidence="2">The sequence shown here is derived from an EMBL/GenBank/DDBJ whole genome shotgun (WGS) entry which is preliminary data.</text>
</comment>
<dbReference type="Gene3D" id="1.20.1300.10">
    <property type="entry name" value="Fumarate reductase/succinate dehydrogenase, transmembrane subunit"/>
    <property type="match status" value="1"/>
</dbReference>
<proteinExistence type="predicted"/>
<keyword evidence="1" id="KW-0472">Membrane</keyword>
<feature type="transmembrane region" description="Helical" evidence="1">
    <location>
        <begin position="117"/>
        <end position="138"/>
    </location>
</feature>
<dbReference type="InterPro" id="IPR034804">
    <property type="entry name" value="SQR/QFR_C/D"/>
</dbReference>
<protein>
    <submittedName>
        <fullName evidence="2">Succinate dehydrogenase cytochrome b subunit</fullName>
    </submittedName>
</protein>
<keyword evidence="3" id="KW-1185">Reference proteome</keyword>
<feature type="transmembrane region" description="Helical" evidence="1">
    <location>
        <begin position="18"/>
        <end position="40"/>
    </location>
</feature>
<organism evidence="2 3">
    <name type="scientific">Scrofimicrobium canadense</name>
    <dbReference type="NCBI Taxonomy" id="2652290"/>
    <lineage>
        <taxon>Bacteria</taxon>
        <taxon>Bacillati</taxon>
        <taxon>Actinomycetota</taxon>
        <taxon>Actinomycetes</taxon>
        <taxon>Actinomycetales</taxon>
        <taxon>Actinomycetaceae</taxon>
        <taxon>Scrofimicrobium</taxon>
    </lineage>
</organism>
<dbReference type="NCBIfam" id="TIGR02046">
    <property type="entry name" value="sdhC_b558_fam"/>
    <property type="match status" value="1"/>
</dbReference>
<evidence type="ECO:0000313" key="2">
    <source>
        <dbReference type="EMBL" id="MSS83765.1"/>
    </source>
</evidence>
<dbReference type="AlphaFoldDB" id="A0A6N7W399"/>
<name>A0A6N7W399_9ACTO</name>
<dbReference type="RefSeq" id="WP_154543515.1">
    <property type="nucleotide sequence ID" value="NZ_VULO01000003.1"/>
</dbReference>
<feature type="transmembrane region" description="Helical" evidence="1">
    <location>
        <begin position="167"/>
        <end position="191"/>
    </location>
</feature>
<gene>
    <name evidence="2" type="ORF">FYJ24_03125</name>
</gene>
<feature type="transmembrane region" description="Helical" evidence="1">
    <location>
        <begin position="73"/>
        <end position="97"/>
    </location>
</feature>
<dbReference type="InterPro" id="IPR011138">
    <property type="entry name" value="Cytochrome_b-558"/>
</dbReference>
<accession>A0A6N7W399</accession>
<dbReference type="Proteomes" id="UP000470875">
    <property type="component" value="Unassembled WGS sequence"/>
</dbReference>
<evidence type="ECO:0000256" key="1">
    <source>
        <dbReference type="SAM" id="Phobius"/>
    </source>
</evidence>